<gene>
    <name evidence="1" type="ORF">EDD69_105156</name>
</gene>
<proteinExistence type="predicted"/>
<dbReference type="EMBL" id="SLUL01000005">
    <property type="protein sequence ID" value="TCL50355.1"/>
    <property type="molecule type" value="Genomic_DNA"/>
</dbReference>
<dbReference type="RefSeq" id="WP_132948124.1">
    <property type="nucleotide sequence ID" value="NZ_SLUL01000005.1"/>
</dbReference>
<comment type="caution">
    <text evidence="1">The sequence shown here is derived from an EMBL/GenBank/DDBJ whole genome shotgun (WGS) entry which is preliminary data.</text>
</comment>
<dbReference type="Proteomes" id="UP000295658">
    <property type="component" value="Unassembled WGS sequence"/>
</dbReference>
<name>A0A4R1QPP2_9BACL</name>
<dbReference type="OrthoDB" id="2351076at2"/>
<evidence type="ECO:0008006" key="3">
    <source>
        <dbReference type="Google" id="ProtNLM"/>
    </source>
</evidence>
<evidence type="ECO:0000313" key="1">
    <source>
        <dbReference type="EMBL" id="TCL50355.1"/>
    </source>
</evidence>
<evidence type="ECO:0000313" key="2">
    <source>
        <dbReference type="Proteomes" id="UP000295658"/>
    </source>
</evidence>
<sequence>MNVQLLQTLLEQLPPSLKKEWSLRNGQTVYGKVEKLFPNDMALVQIGGRSLVAELKAPVTSGEHYWFQVVATGENIQLKMIERSFNANQPLDETKLIEQLRLPNSKHVRELLKFLIKESLPIVKEDVLKAAEWLKTADLKTGLQAIRWMYTNNLPFTNDVFQAMIAFQNEKPFHEQLNQLQSSLAKAIANMPEKEGALFQLHSFLRDWPSVSDFSPSELAKMFKKMIQWLGLQHEAKSEPLTDETKEQLKSLLIKALQECPEQETKKEMANVLHRLTAQQLFSHDQGPIQQIFTQFPLLLGKHWTDVTIQWRGKKEKNGKLDTDYCRILFYLTLETLKETVIDVQIQQRIVQISIVNDTPNLQQAISSFQPLLKKNLADHHYTLSSIKVIPTAKKQNERLAPIEPSSYKGVDYRV</sequence>
<keyword evidence="2" id="KW-1185">Reference proteome</keyword>
<organism evidence="1 2">
    <name type="scientific">Thermolongibacillus altinsuensis</name>
    <dbReference type="NCBI Taxonomy" id="575256"/>
    <lineage>
        <taxon>Bacteria</taxon>
        <taxon>Bacillati</taxon>
        <taxon>Bacillota</taxon>
        <taxon>Bacilli</taxon>
        <taxon>Bacillales</taxon>
        <taxon>Anoxybacillaceae</taxon>
        <taxon>Thermolongibacillus</taxon>
    </lineage>
</organism>
<dbReference type="AlphaFoldDB" id="A0A4R1QPP2"/>
<accession>A0A4R1QPP2</accession>
<protein>
    <recommendedName>
        <fullName evidence="3">Flagellar hook-length control protein FliK</fullName>
    </recommendedName>
</protein>
<reference evidence="1 2" key="1">
    <citation type="submission" date="2019-03" db="EMBL/GenBank/DDBJ databases">
        <title>Genomic Encyclopedia of Type Strains, Phase IV (KMG-IV): sequencing the most valuable type-strain genomes for metagenomic binning, comparative biology and taxonomic classification.</title>
        <authorList>
            <person name="Goeker M."/>
        </authorList>
    </citation>
    <scope>NUCLEOTIDE SEQUENCE [LARGE SCALE GENOMIC DNA]</scope>
    <source>
        <strain evidence="1 2">DSM 24979</strain>
    </source>
</reference>